<keyword evidence="2" id="KW-1185">Reference proteome</keyword>
<accession>A0ABU3MBT2</accession>
<dbReference type="Proteomes" id="UP001258945">
    <property type="component" value="Unassembled WGS sequence"/>
</dbReference>
<dbReference type="RefSeq" id="WP_156878556.1">
    <property type="nucleotide sequence ID" value="NZ_CP015583.1"/>
</dbReference>
<comment type="caution">
    <text evidence="1">The sequence shown here is derived from an EMBL/GenBank/DDBJ whole genome shotgun (WGS) entry which is preliminary data.</text>
</comment>
<organism evidence="1 2">
    <name type="scientific">Roseomonas gilardii</name>
    <dbReference type="NCBI Taxonomy" id="257708"/>
    <lineage>
        <taxon>Bacteria</taxon>
        <taxon>Pseudomonadati</taxon>
        <taxon>Pseudomonadota</taxon>
        <taxon>Alphaproteobacteria</taxon>
        <taxon>Acetobacterales</taxon>
        <taxon>Roseomonadaceae</taxon>
        <taxon>Roseomonas</taxon>
    </lineage>
</organism>
<proteinExistence type="predicted"/>
<dbReference type="EMBL" id="JAVVDO010000003">
    <property type="protein sequence ID" value="MDT8330048.1"/>
    <property type="molecule type" value="Genomic_DNA"/>
</dbReference>
<evidence type="ECO:0000313" key="2">
    <source>
        <dbReference type="Proteomes" id="UP001258945"/>
    </source>
</evidence>
<gene>
    <name evidence="1" type="ORF">RQ831_03215</name>
</gene>
<name>A0ABU3MBT2_9PROT</name>
<evidence type="ECO:0000313" key="1">
    <source>
        <dbReference type="EMBL" id="MDT8330048.1"/>
    </source>
</evidence>
<protein>
    <submittedName>
        <fullName evidence="1">Uncharacterized protein</fullName>
    </submittedName>
</protein>
<reference evidence="1 2" key="1">
    <citation type="journal article" date="2019" name="Microb. Pathog.">
        <title>Comparison of VITEK 2, MALDI-TOF MS, 16S rRNA gene sequencing, and whole-genome sequencing for identification of Roseomonas mucosa.</title>
        <authorList>
            <person name="Rudolph W.W."/>
            <person name="Gunzer F."/>
            <person name="Trauth M."/>
            <person name="Bunk B."/>
            <person name="Bigge R."/>
            <person name="Schrottner P."/>
        </authorList>
    </citation>
    <scope>NUCLEOTIDE SEQUENCE [LARGE SCALE GENOMIC DNA]</scope>
    <source>
        <strain evidence="1 2">DSM 103800</strain>
    </source>
</reference>
<sequence length="45" mass="4875">MEVVLIALGALAANAVWWVAVHQSTLAGHVPEERTERRPLAKPDA</sequence>